<accession>A0AAD5WQV8</accession>
<evidence type="ECO:0000313" key="2">
    <source>
        <dbReference type="EMBL" id="KAJ2897401.1"/>
    </source>
</evidence>
<comment type="caution">
    <text evidence="2">The sequence shown here is derived from an EMBL/GenBank/DDBJ whole genome shotgun (WGS) entry which is preliminary data.</text>
</comment>
<dbReference type="Proteomes" id="UP001201980">
    <property type="component" value="Unassembled WGS sequence"/>
</dbReference>
<feature type="region of interest" description="Disordered" evidence="1">
    <location>
        <begin position="1"/>
        <end position="25"/>
    </location>
</feature>
<protein>
    <submittedName>
        <fullName evidence="2">Uncharacterized protein</fullName>
    </submittedName>
</protein>
<organism evidence="2 3">
    <name type="scientific">Zalerion maritima</name>
    <dbReference type="NCBI Taxonomy" id="339359"/>
    <lineage>
        <taxon>Eukaryota</taxon>
        <taxon>Fungi</taxon>
        <taxon>Dikarya</taxon>
        <taxon>Ascomycota</taxon>
        <taxon>Pezizomycotina</taxon>
        <taxon>Sordariomycetes</taxon>
        <taxon>Lulworthiomycetidae</taxon>
        <taxon>Lulworthiales</taxon>
        <taxon>Lulworthiaceae</taxon>
        <taxon>Zalerion</taxon>
    </lineage>
</organism>
<proteinExistence type="predicted"/>
<dbReference type="InterPro" id="IPR036770">
    <property type="entry name" value="Ankyrin_rpt-contain_sf"/>
</dbReference>
<evidence type="ECO:0000313" key="3">
    <source>
        <dbReference type="Proteomes" id="UP001201980"/>
    </source>
</evidence>
<dbReference type="EMBL" id="JAKWBI020000277">
    <property type="protein sequence ID" value="KAJ2897401.1"/>
    <property type="molecule type" value="Genomic_DNA"/>
</dbReference>
<reference evidence="2" key="1">
    <citation type="submission" date="2022-07" db="EMBL/GenBank/DDBJ databases">
        <title>Draft genome sequence of Zalerion maritima ATCC 34329, a (micro)plastics degrading marine fungus.</title>
        <authorList>
            <person name="Paco A."/>
            <person name="Goncalves M.F.M."/>
            <person name="Rocha-Santos T.A.P."/>
            <person name="Alves A."/>
        </authorList>
    </citation>
    <scope>NUCLEOTIDE SEQUENCE</scope>
    <source>
        <strain evidence="2">ATCC 34329</strain>
    </source>
</reference>
<evidence type="ECO:0000256" key="1">
    <source>
        <dbReference type="SAM" id="MobiDB-lite"/>
    </source>
</evidence>
<keyword evidence="3" id="KW-1185">Reference proteome</keyword>
<sequence>MYQPTHSQGYSHRTSEPVSSKRQQLASAIKNGDCSTVHDLCNEGVDVSAKFDPPEIFVERRPLHVAVRYQQHEVARPCWSAAQKST</sequence>
<gene>
    <name evidence="2" type="ORF">MKZ38_004702</name>
</gene>
<dbReference type="Gene3D" id="1.25.40.20">
    <property type="entry name" value="Ankyrin repeat-containing domain"/>
    <property type="match status" value="1"/>
</dbReference>
<name>A0AAD5WQV8_9PEZI</name>
<dbReference type="AlphaFoldDB" id="A0AAD5WQV8"/>